<sequence length="256" mass="30553">MKFFLFFFIFLCMPPSNNDHKITTADYKIVSVAKLKRILEKEPRDWLRYDMCLQHTYAFVYFLKSGEAILMPNSLQDELEGVLFKDKMIFQKYYKSGYFPIKNEHADITLEESYQNELKHIDQTVDRIIEAYTKNDRGAPKEKNEKIAFVLRKYGKQFKKGSKDKRFALMLLAGELTRYSKSGKWALLKEYGTFNPFYRPIIIYPNGRYLFGIECAHYFFSYFISDHEGYLKYPPIKDPRNLVEKDKDRILYNVEN</sequence>
<organism evidence="1 2">
    <name type="scientific">Niabella ginsenosidivorans</name>
    <dbReference type="NCBI Taxonomy" id="1176587"/>
    <lineage>
        <taxon>Bacteria</taxon>
        <taxon>Pseudomonadati</taxon>
        <taxon>Bacteroidota</taxon>
        <taxon>Chitinophagia</taxon>
        <taxon>Chitinophagales</taxon>
        <taxon>Chitinophagaceae</taxon>
        <taxon>Niabella</taxon>
    </lineage>
</organism>
<dbReference type="Proteomes" id="UP000077667">
    <property type="component" value="Chromosome"/>
</dbReference>
<dbReference type="RefSeq" id="WP_067759211.1">
    <property type="nucleotide sequence ID" value="NZ_CP015772.1"/>
</dbReference>
<dbReference type="KEGG" id="nia:A8C56_18145"/>
<name>A0A1A9I6F9_9BACT</name>
<dbReference type="STRING" id="1176587.A8C56_18145"/>
<reference evidence="1 2" key="1">
    <citation type="submission" date="2016-05" db="EMBL/GenBank/DDBJ databases">
        <title>Niabella ginsenosidivorans BS26 whole genome sequencing.</title>
        <authorList>
            <person name="Im W.T."/>
            <person name="Siddiqi M.Z."/>
        </authorList>
    </citation>
    <scope>NUCLEOTIDE SEQUENCE [LARGE SCALE GENOMIC DNA]</scope>
    <source>
        <strain evidence="1 2">BS26</strain>
    </source>
</reference>
<gene>
    <name evidence="1" type="ORF">A8C56_18145</name>
</gene>
<dbReference type="EMBL" id="CP015772">
    <property type="protein sequence ID" value="ANH82639.1"/>
    <property type="molecule type" value="Genomic_DNA"/>
</dbReference>
<accession>A0A1A9I6F9</accession>
<proteinExistence type="predicted"/>
<evidence type="ECO:0000313" key="2">
    <source>
        <dbReference type="Proteomes" id="UP000077667"/>
    </source>
</evidence>
<dbReference type="OrthoDB" id="9948786at2"/>
<evidence type="ECO:0000313" key="1">
    <source>
        <dbReference type="EMBL" id="ANH82639.1"/>
    </source>
</evidence>
<dbReference type="AlphaFoldDB" id="A0A1A9I6F9"/>
<keyword evidence="2" id="KW-1185">Reference proteome</keyword>
<protein>
    <submittedName>
        <fullName evidence="1">Uncharacterized protein</fullName>
    </submittedName>
</protein>